<organism evidence="2 3">
    <name type="scientific">Bradyrhizobium erythrophlei</name>
    <dbReference type="NCBI Taxonomy" id="1437360"/>
    <lineage>
        <taxon>Bacteria</taxon>
        <taxon>Pseudomonadati</taxon>
        <taxon>Pseudomonadota</taxon>
        <taxon>Alphaproteobacteria</taxon>
        <taxon>Hyphomicrobiales</taxon>
        <taxon>Nitrobacteraceae</taxon>
        <taxon>Bradyrhizobium</taxon>
    </lineage>
</organism>
<keyword evidence="3" id="KW-1185">Reference proteome</keyword>
<protein>
    <submittedName>
        <fullName evidence="2">Uncharacterized protein</fullName>
    </submittedName>
</protein>
<accession>A0A1M7TSU5</accession>
<gene>
    <name evidence="2" type="ORF">SAMN05444170_2566</name>
</gene>
<dbReference type="AlphaFoldDB" id="A0A1M7TSU5"/>
<evidence type="ECO:0000313" key="2">
    <source>
        <dbReference type="EMBL" id="SHN73802.1"/>
    </source>
</evidence>
<name>A0A1M7TSU5_9BRAD</name>
<dbReference type="RefSeq" id="WP_072818195.1">
    <property type="nucleotide sequence ID" value="NZ_LT670849.1"/>
</dbReference>
<evidence type="ECO:0000256" key="1">
    <source>
        <dbReference type="SAM" id="MobiDB-lite"/>
    </source>
</evidence>
<dbReference type="EMBL" id="LT670849">
    <property type="protein sequence ID" value="SHN73802.1"/>
    <property type="molecule type" value="Genomic_DNA"/>
</dbReference>
<sequence length="67" mass="7672">MAKDSYAKPQKSTKAELHAMLAEAVRNTQPQREPEPEPVREARPAPKRNARTRPAPKRTAKSKRVRR</sequence>
<dbReference type="Proteomes" id="UP000184096">
    <property type="component" value="Chromosome I"/>
</dbReference>
<feature type="compositionally biased region" description="Basic residues" evidence="1">
    <location>
        <begin position="45"/>
        <end position="67"/>
    </location>
</feature>
<reference evidence="3" key="1">
    <citation type="submission" date="2016-11" db="EMBL/GenBank/DDBJ databases">
        <authorList>
            <person name="Varghese N."/>
            <person name="Submissions S."/>
        </authorList>
    </citation>
    <scope>NUCLEOTIDE SEQUENCE [LARGE SCALE GENOMIC DNA]</scope>
    <source>
        <strain evidence="3">GAS401</strain>
    </source>
</reference>
<feature type="region of interest" description="Disordered" evidence="1">
    <location>
        <begin position="26"/>
        <end position="67"/>
    </location>
</feature>
<proteinExistence type="predicted"/>
<evidence type="ECO:0000313" key="3">
    <source>
        <dbReference type="Proteomes" id="UP000184096"/>
    </source>
</evidence>
<feature type="compositionally biased region" description="Basic and acidic residues" evidence="1">
    <location>
        <begin position="32"/>
        <end position="44"/>
    </location>
</feature>